<dbReference type="InterPro" id="IPR036249">
    <property type="entry name" value="Thioredoxin-like_sf"/>
</dbReference>
<organism evidence="6 7">
    <name type="scientific">SAR86 cluster bacterium</name>
    <dbReference type="NCBI Taxonomy" id="2030880"/>
    <lineage>
        <taxon>Bacteria</taxon>
        <taxon>Pseudomonadati</taxon>
        <taxon>Pseudomonadota</taxon>
        <taxon>Gammaproteobacteria</taxon>
        <taxon>SAR86 cluster</taxon>
    </lineage>
</organism>
<dbReference type="GO" id="GO:0008794">
    <property type="term" value="F:arsenate reductase (glutaredoxin) activity"/>
    <property type="evidence" value="ECO:0007669"/>
    <property type="project" value="UniProtKB-UniRule"/>
</dbReference>
<dbReference type="CDD" id="cd03034">
    <property type="entry name" value="ArsC_ArsC"/>
    <property type="match status" value="1"/>
</dbReference>
<comment type="similarity">
    <text evidence="1 3 4">Belongs to the ArsC family.</text>
</comment>
<dbReference type="NCBIfam" id="TIGR00014">
    <property type="entry name" value="arsC"/>
    <property type="match status" value="1"/>
</dbReference>
<protein>
    <recommendedName>
        <fullName evidence="4">Arsenate reductase</fullName>
        <ecNumber evidence="4">1.20.4.1</ecNumber>
    </recommendedName>
</protein>
<dbReference type="EC" id="1.20.4.1" evidence="4"/>
<evidence type="ECO:0000256" key="2">
    <source>
        <dbReference type="ARBA" id="ARBA00023002"/>
    </source>
</evidence>
<dbReference type="SUPFAM" id="SSF52833">
    <property type="entry name" value="Thioredoxin-like"/>
    <property type="match status" value="1"/>
</dbReference>
<keyword evidence="5" id="KW-0175">Coiled coil</keyword>
<sequence length="118" mass="13483">MDTIIIYHNPHCSKSRASLALLEENEVKPKIIYYLETPPEVAELKSLLQKLDMNIRDILRKSENEYEELGLDNDSLSDDILFDFVSKHPKLLQRPIVVRGDKAVIGRPPENVLSLLGD</sequence>
<proteinExistence type="inferred from homology"/>
<evidence type="ECO:0000256" key="1">
    <source>
        <dbReference type="ARBA" id="ARBA00007198"/>
    </source>
</evidence>
<keyword evidence="2 4" id="KW-0560">Oxidoreductase</keyword>
<dbReference type="InterPro" id="IPR006660">
    <property type="entry name" value="Arsenate_reductase-like"/>
</dbReference>
<evidence type="ECO:0000256" key="4">
    <source>
        <dbReference type="RuleBase" id="RU362029"/>
    </source>
</evidence>
<comment type="catalytic activity">
    <reaction evidence="4">
        <text>[glutaredoxin]-dithiol + arsenate + glutathione + H(+) = glutathionyl-S-S-[glutaredoxin] + arsenite + H2O</text>
        <dbReference type="Rhea" id="RHEA:22016"/>
        <dbReference type="Rhea" id="RHEA-COMP:10729"/>
        <dbReference type="Rhea" id="RHEA-COMP:17668"/>
        <dbReference type="ChEBI" id="CHEBI:15377"/>
        <dbReference type="ChEBI" id="CHEBI:15378"/>
        <dbReference type="ChEBI" id="CHEBI:29242"/>
        <dbReference type="ChEBI" id="CHEBI:29950"/>
        <dbReference type="ChEBI" id="CHEBI:48597"/>
        <dbReference type="ChEBI" id="CHEBI:57925"/>
        <dbReference type="ChEBI" id="CHEBI:146199"/>
        <dbReference type="EC" id="1.20.4.1"/>
    </reaction>
</comment>
<evidence type="ECO:0000313" key="7">
    <source>
        <dbReference type="Proteomes" id="UP000218327"/>
    </source>
</evidence>
<feature type="coiled-coil region" evidence="5">
    <location>
        <begin position="41"/>
        <end position="79"/>
    </location>
</feature>
<dbReference type="PROSITE" id="PS51353">
    <property type="entry name" value="ARSC"/>
    <property type="match status" value="1"/>
</dbReference>
<evidence type="ECO:0000256" key="5">
    <source>
        <dbReference type="SAM" id="Coils"/>
    </source>
</evidence>
<dbReference type="InterPro" id="IPR006659">
    <property type="entry name" value="Arsenate_reductase"/>
</dbReference>
<dbReference type="EMBL" id="NVVJ01000005">
    <property type="protein sequence ID" value="PCJ27791.1"/>
    <property type="molecule type" value="Genomic_DNA"/>
</dbReference>
<evidence type="ECO:0000256" key="3">
    <source>
        <dbReference type="PROSITE-ProRule" id="PRU01282"/>
    </source>
</evidence>
<dbReference type="Pfam" id="PF03960">
    <property type="entry name" value="ArsC"/>
    <property type="match status" value="1"/>
</dbReference>
<reference evidence="7" key="1">
    <citation type="submission" date="2017-08" db="EMBL/GenBank/DDBJ databases">
        <title>A dynamic microbial community with high functional redundancy inhabits the cold, oxic subseafloor aquifer.</title>
        <authorList>
            <person name="Tully B.J."/>
            <person name="Wheat C.G."/>
            <person name="Glazer B.T."/>
            <person name="Huber J.A."/>
        </authorList>
    </citation>
    <scope>NUCLEOTIDE SEQUENCE [LARGE SCALE GENOMIC DNA]</scope>
</reference>
<evidence type="ECO:0000313" key="6">
    <source>
        <dbReference type="EMBL" id="PCJ27791.1"/>
    </source>
</evidence>
<dbReference type="PANTHER" id="PTHR30041">
    <property type="entry name" value="ARSENATE REDUCTASE"/>
    <property type="match status" value="1"/>
</dbReference>
<dbReference type="PANTHER" id="PTHR30041:SF4">
    <property type="entry name" value="ARSENATE REDUCTASE"/>
    <property type="match status" value="1"/>
</dbReference>
<comment type="caution">
    <text evidence="6">The sequence shown here is derived from an EMBL/GenBank/DDBJ whole genome shotgun (WGS) entry which is preliminary data.</text>
</comment>
<dbReference type="AlphaFoldDB" id="A0A2A5B8Y2"/>
<name>A0A2A5B8Y2_9GAMM</name>
<accession>A0A2A5B8Y2</accession>
<gene>
    <name evidence="6" type="primary">arsC</name>
    <name evidence="6" type="ORF">COA96_02775</name>
</gene>
<dbReference type="Proteomes" id="UP000218327">
    <property type="component" value="Unassembled WGS sequence"/>
</dbReference>
<dbReference type="Gene3D" id="3.40.30.10">
    <property type="entry name" value="Glutaredoxin"/>
    <property type="match status" value="1"/>
</dbReference>